<dbReference type="InterPro" id="IPR049449">
    <property type="entry name" value="TesB_ACOT8-like_N"/>
</dbReference>
<dbReference type="RefSeq" id="WP_238330247.1">
    <property type="nucleotide sequence ID" value="NZ_JBHMAX010000010.1"/>
</dbReference>
<dbReference type="InterPro" id="IPR029069">
    <property type="entry name" value="HotDog_dom_sf"/>
</dbReference>
<dbReference type="SUPFAM" id="SSF54637">
    <property type="entry name" value="Thioesterase/thiol ester dehydrase-isomerase"/>
    <property type="match status" value="1"/>
</dbReference>
<name>A0ABV5V0U4_9MICO</name>
<evidence type="ECO:0000313" key="3">
    <source>
        <dbReference type="EMBL" id="MFB9731419.1"/>
    </source>
</evidence>
<evidence type="ECO:0000259" key="1">
    <source>
        <dbReference type="Pfam" id="PF13622"/>
    </source>
</evidence>
<dbReference type="Gene3D" id="2.40.160.210">
    <property type="entry name" value="Acyl-CoA thioesterase, double hotdog domain"/>
    <property type="match status" value="1"/>
</dbReference>
<feature type="domain" description="Acyl-CoA thioesterase-like N-terminal HotDog" evidence="1">
    <location>
        <begin position="28"/>
        <end position="108"/>
    </location>
</feature>
<sequence length="261" mass="28394">MSADENEGYYYVAQGDGRYAPTRNAQGAWQETEQHMAPVAGLLVHCLERHDPRPELQWARISFDILGMIHLEETTVVTRTLRPGRTIELVEATASAGGREVVRATAWRLARTDTAEVAGVEAPSMPGPEEVPVWTGMEHWGGGFISSLEFRSAETRPGRGHAWARTPVGLVDGEESSGFARWCGLLDVANGIANRQAPTEWLYPNVDLTLHLHRQPEGEWVGLDTSVSWGPTGAGQTSSVVHDVAGPVGTVEQALTIRPRG</sequence>
<dbReference type="Proteomes" id="UP001589613">
    <property type="component" value="Unassembled WGS sequence"/>
</dbReference>
<protein>
    <submittedName>
        <fullName evidence="3">Thioesterase family protein</fullName>
    </submittedName>
</protein>
<proteinExistence type="predicted"/>
<keyword evidence="4" id="KW-1185">Reference proteome</keyword>
<organism evidence="3 4">
    <name type="scientific">Ornithinimicrobium kibberense</name>
    <dbReference type="NCBI Taxonomy" id="282060"/>
    <lineage>
        <taxon>Bacteria</taxon>
        <taxon>Bacillati</taxon>
        <taxon>Actinomycetota</taxon>
        <taxon>Actinomycetes</taxon>
        <taxon>Micrococcales</taxon>
        <taxon>Ornithinimicrobiaceae</taxon>
        <taxon>Ornithinimicrobium</taxon>
    </lineage>
</organism>
<dbReference type="Pfam" id="PF20789">
    <property type="entry name" value="4HBT_3C"/>
    <property type="match status" value="1"/>
</dbReference>
<gene>
    <name evidence="3" type="ORF">ACFFN0_05130</name>
</gene>
<comment type="caution">
    <text evidence="3">The sequence shown here is derived from an EMBL/GenBank/DDBJ whole genome shotgun (WGS) entry which is preliminary data.</text>
</comment>
<evidence type="ECO:0000259" key="2">
    <source>
        <dbReference type="Pfam" id="PF20789"/>
    </source>
</evidence>
<dbReference type="EMBL" id="JBHMAX010000010">
    <property type="protein sequence ID" value="MFB9731419.1"/>
    <property type="molecule type" value="Genomic_DNA"/>
</dbReference>
<accession>A0ABV5V0U4</accession>
<dbReference type="InterPro" id="IPR049450">
    <property type="entry name" value="ACOT8-like_C"/>
</dbReference>
<dbReference type="InterPro" id="IPR042171">
    <property type="entry name" value="Acyl-CoA_hotdog"/>
</dbReference>
<dbReference type="Pfam" id="PF13622">
    <property type="entry name" value="4HBT_3"/>
    <property type="match status" value="1"/>
</dbReference>
<evidence type="ECO:0000313" key="4">
    <source>
        <dbReference type="Proteomes" id="UP001589613"/>
    </source>
</evidence>
<reference evidence="3 4" key="1">
    <citation type="submission" date="2024-09" db="EMBL/GenBank/DDBJ databases">
        <authorList>
            <person name="Sun Q."/>
            <person name="Mori K."/>
        </authorList>
    </citation>
    <scope>NUCLEOTIDE SEQUENCE [LARGE SCALE GENOMIC DNA]</scope>
    <source>
        <strain evidence="3 4">JCM 12763</strain>
    </source>
</reference>
<feature type="domain" description="Acyl-CoA thioesterase-like C-terminal" evidence="2">
    <location>
        <begin position="128"/>
        <end position="256"/>
    </location>
</feature>